<dbReference type="InterPro" id="IPR017937">
    <property type="entry name" value="Thioredoxin_CS"/>
</dbReference>
<evidence type="ECO:0000256" key="4">
    <source>
        <dbReference type="ARBA" id="ARBA00023157"/>
    </source>
</evidence>
<evidence type="ECO:0000313" key="9">
    <source>
        <dbReference type="Proteomes" id="UP000558997"/>
    </source>
</evidence>
<dbReference type="RefSeq" id="WP_337906309.1">
    <property type="nucleotide sequence ID" value="NZ_BAAAVN010000009.1"/>
</dbReference>
<dbReference type="GO" id="GO:0030313">
    <property type="term" value="C:cell envelope"/>
    <property type="evidence" value="ECO:0007669"/>
    <property type="project" value="UniProtKB-SubCell"/>
</dbReference>
<feature type="compositionally biased region" description="Low complexity" evidence="6">
    <location>
        <begin position="48"/>
        <end position="64"/>
    </location>
</feature>
<dbReference type="InterPro" id="IPR013766">
    <property type="entry name" value="Thioredoxin_domain"/>
</dbReference>
<dbReference type="Gene3D" id="3.40.30.10">
    <property type="entry name" value="Glutaredoxin"/>
    <property type="match status" value="1"/>
</dbReference>
<dbReference type="PROSITE" id="PS51352">
    <property type="entry name" value="THIOREDOXIN_2"/>
    <property type="match status" value="1"/>
</dbReference>
<sequence>MTRPHRSGTRGGRLLFAAGGVVALVLFLVACGSEQAAGRGGAEENSPGQSSQSSGATAGQSAGGNAVPGADKLAGCPTVESKPPVSNGLPDISLPCLGAGPDVRLADLRGPLVVNIWAQWCGPCRDEAPYLANLAKSGKVTMLGIDYDDPRPELAVKFAADEGLTYPHLVDQDKAIQKALKVGGPPLTAFIDSSGTIAYVHRGVLTSQHQLNQLVKDKLGITP</sequence>
<keyword evidence="4" id="KW-1015">Disulfide bond</keyword>
<gene>
    <name evidence="8" type="ORF">HDA44_004774</name>
</gene>
<keyword evidence="9" id="KW-1185">Reference proteome</keyword>
<keyword evidence="8" id="KW-0413">Isomerase</keyword>
<dbReference type="CDD" id="cd02966">
    <property type="entry name" value="TlpA_like_family"/>
    <property type="match status" value="1"/>
</dbReference>
<evidence type="ECO:0000256" key="2">
    <source>
        <dbReference type="ARBA" id="ARBA00022748"/>
    </source>
</evidence>
<keyword evidence="3" id="KW-0812">Transmembrane</keyword>
<comment type="caution">
    <text evidence="8">The sequence shown here is derived from an EMBL/GenBank/DDBJ whole genome shotgun (WGS) entry which is preliminary data.</text>
</comment>
<evidence type="ECO:0000256" key="3">
    <source>
        <dbReference type="ARBA" id="ARBA00022968"/>
    </source>
</evidence>
<accession>A0A841DS22</accession>
<keyword evidence="2" id="KW-0201">Cytochrome c-type biogenesis</keyword>
<feature type="domain" description="Thioredoxin" evidence="7">
    <location>
        <begin position="83"/>
        <end position="220"/>
    </location>
</feature>
<dbReference type="AlphaFoldDB" id="A0A841DS22"/>
<evidence type="ECO:0000256" key="6">
    <source>
        <dbReference type="SAM" id="MobiDB-lite"/>
    </source>
</evidence>
<reference evidence="8 9" key="1">
    <citation type="submission" date="2020-08" db="EMBL/GenBank/DDBJ databases">
        <title>Sequencing the genomes of 1000 actinobacteria strains.</title>
        <authorList>
            <person name="Klenk H.-P."/>
        </authorList>
    </citation>
    <scope>NUCLEOTIDE SEQUENCE [LARGE SCALE GENOMIC DNA]</scope>
    <source>
        <strain evidence="8 9">DSM 17294</strain>
    </source>
</reference>
<dbReference type="PROSITE" id="PS00194">
    <property type="entry name" value="THIOREDOXIN_1"/>
    <property type="match status" value="1"/>
</dbReference>
<dbReference type="Pfam" id="PF00578">
    <property type="entry name" value="AhpC-TSA"/>
    <property type="match status" value="1"/>
</dbReference>
<dbReference type="PANTHER" id="PTHR42852:SF6">
    <property type="entry name" value="THIOL:DISULFIDE INTERCHANGE PROTEIN DSBE"/>
    <property type="match status" value="1"/>
</dbReference>
<dbReference type="EMBL" id="JACHNF010000001">
    <property type="protein sequence ID" value="MBB5981433.1"/>
    <property type="molecule type" value="Genomic_DNA"/>
</dbReference>
<organism evidence="8 9">
    <name type="scientific">Kribbella solani</name>
    <dbReference type="NCBI Taxonomy" id="236067"/>
    <lineage>
        <taxon>Bacteria</taxon>
        <taxon>Bacillati</taxon>
        <taxon>Actinomycetota</taxon>
        <taxon>Actinomycetes</taxon>
        <taxon>Propionibacteriales</taxon>
        <taxon>Kribbellaceae</taxon>
        <taxon>Kribbella</taxon>
    </lineage>
</organism>
<name>A0A841DS22_9ACTN</name>
<evidence type="ECO:0000256" key="5">
    <source>
        <dbReference type="ARBA" id="ARBA00023284"/>
    </source>
</evidence>
<feature type="region of interest" description="Disordered" evidence="6">
    <location>
        <begin position="38"/>
        <end position="82"/>
    </location>
</feature>
<comment type="subcellular location">
    <subcellularLocation>
        <location evidence="1">Cell envelope</location>
    </subcellularLocation>
</comment>
<keyword evidence="3" id="KW-0735">Signal-anchor</keyword>
<protein>
    <submittedName>
        <fullName evidence="8">Thiol-disulfide isomerase/thioredoxin</fullName>
    </submittedName>
</protein>
<evidence type="ECO:0000259" key="7">
    <source>
        <dbReference type="PROSITE" id="PS51352"/>
    </source>
</evidence>
<dbReference type="SUPFAM" id="SSF52833">
    <property type="entry name" value="Thioredoxin-like"/>
    <property type="match status" value="1"/>
</dbReference>
<evidence type="ECO:0000313" key="8">
    <source>
        <dbReference type="EMBL" id="MBB5981433.1"/>
    </source>
</evidence>
<proteinExistence type="predicted"/>
<dbReference type="InterPro" id="IPR000866">
    <property type="entry name" value="AhpC/TSA"/>
</dbReference>
<evidence type="ECO:0000256" key="1">
    <source>
        <dbReference type="ARBA" id="ARBA00004196"/>
    </source>
</evidence>
<dbReference type="Proteomes" id="UP000558997">
    <property type="component" value="Unassembled WGS sequence"/>
</dbReference>
<dbReference type="InterPro" id="IPR036249">
    <property type="entry name" value="Thioredoxin-like_sf"/>
</dbReference>
<dbReference type="PROSITE" id="PS51257">
    <property type="entry name" value="PROKAR_LIPOPROTEIN"/>
    <property type="match status" value="1"/>
</dbReference>
<dbReference type="GO" id="GO:0016209">
    <property type="term" value="F:antioxidant activity"/>
    <property type="evidence" value="ECO:0007669"/>
    <property type="project" value="InterPro"/>
</dbReference>
<dbReference type="GO" id="GO:0016853">
    <property type="term" value="F:isomerase activity"/>
    <property type="evidence" value="ECO:0007669"/>
    <property type="project" value="UniProtKB-KW"/>
</dbReference>
<keyword evidence="5" id="KW-0676">Redox-active center</keyword>
<dbReference type="GO" id="GO:0016491">
    <property type="term" value="F:oxidoreductase activity"/>
    <property type="evidence" value="ECO:0007669"/>
    <property type="project" value="InterPro"/>
</dbReference>
<dbReference type="PANTHER" id="PTHR42852">
    <property type="entry name" value="THIOL:DISULFIDE INTERCHANGE PROTEIN DSBE"/>
    <property type="match status" value="1"/>
</dbReference>
<dbReference type="GO" id="GO:0017004">
    <property type="term" value="P:cytochrome complex assembly"/>
    <property type="evidence" value="ECO:0007669"/>
    <property type="project" value="UniProtKB-KW"/>
</dbReference>
<dbReference type="InterPro" id="IPR050553">
    <property type="entry name" value="Thioredoxin_ResA/DsbE_sf"/>
</dbReference>